<dbReference type="PANTHER" id="PTHR30136">
    <property type="entry name" value="HELIX-TURN-HELIX TRANSCRIPTIONAL REGULATOR, ICLR FAMILY"/>
    <property type="match status" value="1"/>
</dbReference>
<dbReference type="SUPFAM" id="SSF55781">
    <property type="entry name" value="GAF domain-like"/>
    <property type="match status" value="1"/>
</dbReference>
<evidence type="ECO:0000256" key="3">
    <source>
        <dbReference type="ARBA" id="ARBA00023163"/>
    </source>
</evidence>
<dbReference type="InterPro" id="IPR005471">
    <property type="entry name" value="Tscrpt_reg_IclR_N"/>
</dbReference>
<dbReference type="Gene3D" id="1.10.10.10">
    <property type="entry name" value="Winged helix-like DNA-binding domain superfamily/Winged helix DNA-binding domain"/>
    <property type="match status" value="1"/>
</dbReference>
<dbReference type="EMBL" id="JNVU01000004">
    <property type="protein sequence ID" value="KEI46015.1"/>
    <property type="molecule type" value="Genomic_DNA"/>
</dbReference>
<name>A0A073B320_9PSEU</name>
<dbReference type="STRING" id="28042.GU90_01150"/>
<protein>
    <submittedName>
        <fullName evidence="6">IclR family transcriptional regulator</fullName>
    </submittedName>
</protein>
<dbReference type="eggNOG" id="COG1414">
    <property type="taxonomic scope" value="Bacteria"/>
</dbReference>
<keyword evidence="1" id="KW-0805">Transcription regulation</keyword>
<dbReference type="Gene3D" id="3.30.450.40">
    <property type="match status" value="1"/>
</dbReference>
<dbReference type="SMART" id="SM00346">
    <property type="entry name" value="HTH_ICLR"/>
    <property type="match status" value="1"/>
</dbReference>
<dbReference type="InterPro" id="IPR050707">
    <property type="entry name" value="HTH_MetabolicPath_Reg"/>
</dbReference>
<dbReference type="SUPFAM" id="SSF46785">
    <property type="entry name" value="Winged helix' DNA-binding domain"/>
    <property type="match status" value="1"/>
</dbReference>
<dbReference type="GO" id="GO:0003677">
    <property type="term" value="F:DNA binding"/>
    <property type="evidence" value="ECO:0007669"/>
    <property type="project" value="UniProtKB-KW"/>
</dbReference>
<organism evidence="6 7">
    <name type="scientific">Saccharopolyspora rectivirgula</name>
    <dbReference type="NCBI Taxonomy" id="28042"/>
    <lineage>
        <taxon>Bacteria</taxon>
        <taxon>Bacillati</taxon>
        <taxon>Actinomycetota</taxon>
        <taxon>Actinomycetes</taxon>
        <taxon>Pseudonocardiales</taxon>
        <taxon>Pseudonocardiaceae</taxon>
        <taxon>Saccharopolyspora</taxon>
    </lineage>
</organism>
<keyword evidence="2" id="KW-0238">DNA-binding</keyword>
<accession>A0A073B320</accession>
<dbReference type="GO" id="GO:0045892">
    <property type="term" value="P:negative regulation of DNA-templated transcription"/>
    <property type="evidence" value="ECO:0007669"/>
    <property type="project" value="TreeGrafter"/>
</dbReference>
<dbReference type="PROSITE" id="PS51078">
    <property type="entry name" value="ICLR_ED"/>
    <property type="match status" value="1"/>
</dbReference>
<gene>
    <name evidence="6" type="ORF">GU90_01150</name>
</gene>
<dbReference type="InterPro" id="IPR036390">
    <property type="entry name" value="WH_DNA-bd_sf"/>
</dbReference>
<comment type="caution">
    <text evidence="6">The sequence shown here is derived from an EMBL/GenBank/DDBJ whole genome shotgun (WGS) entry which is preliminary data.</text>
</comment>
<evidence type="ECO:0000256" key="2">
    <source>
        <dbReference type="ARBA" id="ARBA00023125"/>
    </source>
</evidence>
<dbReference type="Pfam" id="PF09339">
    <property type="entry name" value="HTH_IclR"/>
    <property type="match status" value="1"/>
</dbReference>
<reference evidence="6 7" key="1">
    <citation type="submission" date="2014-06" db="EMBL/GenBank/DDBJ databases">
        <title>Saccharopolyspora rectivirgula DSM-43113 Genome sequencing.</title>
        <authorList>
            <person name="Barrera C."/>
            <person name="Millon L."/>
            <person name="Rognon B."/>
            <person name="Zaugg C."/>
            <person name="Monod M."/>
        </authorList>
    </citation>
    <scope>NUCLEOTIDE SEQUENCE [LARGE SCALE GENOMIC DNA]</scope>
    <source>
        <strain evidence="6 7">DSM 43113</strain>
    </source>
</reference>
<sequence>MSAQPIGERRPRRGGRPGTLQSVTRALRALDVIAACPDGISAKGLAERLGLALPTVYHLLTTLVEAGHVVHLPDEHVFVLGYKARYLGQSLSRQLAVAPGIAGAVRWVHQHADAAAYYAIYRGTEVVIAHVADSPRRPRVQPLDVGFHQAAHATAFGKIMLAAMDPQQRADYLDKAGLQRWAPATICDREVLEEHLEHVRQSQLALDINEFQLGLACMAVPVHDQAGGVAGSVAISLPVPEFRARRWTVERAVRQGAARITRSLVLEGRGR</sequence>
<feature type="domain" description="IclR-ED" evidence="5">
    <location>
        <begin position="83"/>
        <end position="266"/>
    </location>
</feature>
<evidence type="ECO:0000256" key="1">
    <source>
        <dbReference type="ARBA" id="ARBA00023015"/>
    </source>
</evidence>
<feature type="domain" description="HTH iclR-type" evidence="4">
    <location>
        <begin position="20"/>
        <end position="82"/>
    </location>
</feature>
<evidence type="ECO:0000259" key="4">
    <source>
        <dbReference type="PROSITE" id="PS51077"/>
    </source>
</evidence>
<dbReference type="AlphaFoldDB" id="A0A073B320"/>
<evidence type="ECO:0000259" key="5">
    <source>
        <dbReference type="PROSITE" id="PS51078"/>
    </source>
</evidence>
<dbReference type="Pfam" id="PF01614">
    <property type="entry name" value="IclR_C"/>
    <property type="match status" value="1"/>
</dbReference>
<keyword evidence="7" id="KW-1185">Reference proteome</keyword>
<dbReference type="PROSITE" id="PS51077">
    <property type="entry name" value="HTH_ICLR"/>
    <property type="match status" value="1"/>
</dbReference>
<dbReference type="InterPro" id="IPR036388">
    <property type="entry name" value="WH-like_DNA-bd_sf"/>
</dbReference>
<keyword evidence="3" id="KW-0804">Transcription</keyword>
<proteinExistence type="predicted"/>
<evidence type="ECO:0000313" key="7">
    <source>
        <dbReference type="Proteomes" id="UP000031419"/>
    </source>
</evidence>
<dbReference type="GO" id="GO:0003700">
    <property type="term" value="F:DNA-binding transcription factor activity"/>
    <property type="evidence" value="ECO:0007669"/>
    <property type="project" value="TreeGrafter"/>
</dbReference>
<evidence type="ECO:0000313" key="6">
    <source>
        <dbReference type="EMBL" id="KEI46015.1"/>
    </source>
</evidence>
<dbReference type="InterPro" id="IPR014757">
    <property type="entry name" value="Tscrpt_reg_IclR_C"/>
</dbReference>
<dbReference type="RefSeq" id="WP_029721415.1">
    <property type="nucleotide sequence ID" value="NZ_JAJUIW010000062.1"/>
</dbReference>
<dbReference type="OrthoDB" id="5242615at2"/>
<dbReference type="PANTHER" id="PTHR30136:SF24">
    <property type="entry name" value="HTH-TYPE TRANSCRIPTIONAL REPRESSOR ALLR"/>
    <property type="match status" value="1"/>
</dbReference>
<dbReference type="Proteomes" id="UP000031419">
    <property type="component" value="Unassembled WGS sequence"/>
</dbReference>
<dbReference type="InterPro" id="IPR029016">
    <property type="entry name" value="GAF-like_dom_sf"/>
</dbReference>